<keyword evidence="8 10" id="KW-0238">DNA-binding</keyword>
<dbReference type="PANTHER" id="PTHR30591:SF1">
    <property type="entry name" value="RECBCD ENZYME SUBUNIT RECC"/>
    <property type="match status" value="1"/>
</dbReference>
<dbReference type="PANTHER" id="PTHR30591">
    <property type="entry name" value="RECBCD ENZYME SUBUNIT RECC"/>
    <property type="match status" value="1"/>
</dbReference>
<evidence type="ECO:0000313" key="13">
    <source>
        <dbReference type="Proteomes" id="UP001233535"/>
    </source>
</evidence>
<gene>
    <name evidence="10 12" type="primary">recC</name>
    <name evidence="12" type="ORF">P8609_16135</name>
</gene>
<dbReference type="Gene3D" id="1.10.10.990">
    <property type="match status" value="1"/>
</dbReference>
<evidence type="ECO:0000256" key="9">
    <source>
        <dbReference type="ARBA" id="ARBA00023204"/>
    </source>
</evidence>
<dbReference type="InterPro" id="IPR006697">
    <property type="entry name" value="RecC"/>
</dbReference>
<comment type="similarity">
    <text evidence="10">Belongs to the RecC family.</text>
</comment>
<proteinExistence type="inferred from homology"/>
<feature type="domain" description="RecC C-terminal" evidence="11">
    <location>
        <begin position="801"/>
        <end position="1024"/>
    </location>
</feature>
<dbReference type="Gene3D" id="1.10.10.160">
    <property type="match status" value="1"/>
</dbReference>
<keyword evidence="6 10" id="KW-0269">Exonuclease</keyword>
<evidence type="ECO:0000259" key="11">
    <source>
        <dbReference type="Pfam" id="PF17946"/>
    </source>
</evidence>
<dbReference type="HAMAP" id="MF_01486">
    <property type="entry name" value="RecC"/>
    <property type="match status" value="1"/>
</dbReference>
<comment type="caution">
    <text evidence="12">The sequence shown here is derived from an EMBL/GenBank/DDBJ whole genome shotgun (WGS) entry which is preliminary data.</text>
</comment>
<evidence type="ECO:0000256" key="8">
    <source>
        <dbReference type="ARBA" id="ARBA00023125"/>
    </source>
</evidence>
<dbReference type="Proteomes" id="UP001233535">
    <property type="component" value="Unassembled WGS sequence"/>
</dbReference>
<accession>A0ABU1CHR8</accession>
<comment type="function">
    <text evidence="10">A helicase/nuclease that prepares dsDNA breaks (DSB) for recombinational DNA repair. Binds to DSBs and unwinds DNA via a highly rapid and processive ATP-dependent bidirectional helicase activity. Unwinds dsDNA until it encounters a Chi (crossover hotspot instigator) sequence from the 3' direction. Cuts ssDNA a few nucleotides 3' to the Chi site. The properties and activities of the enzyme are changed at Chi. The Chi-altered holoenzyme produces a long 3'-ssDNA overhang and facilitates RecA-binding to the ssDNA for homologous DNA recombination and repair. Holoenzyme degrades any linearized DNA that is unable to undergo homologous recombination. In the holoenzyme this subunit recognizes the wild-type Chi sequence, and when added to isolated RecB increases its ATP-dependent helicase processivity.</text>
</comment>
<dbReference type="GO" id="GO:0008854">
    <property type="term" value="F:exodeoxyribonuclease V activity"/>
    <property type="evidence" value="ECO:0007669"/>
    <property type="project" value="UniProtKB-EC"/>
</dbReference>
<dbReference type="Pfam" id="PF17946">
    <property type="entry name" value="RecC_C"/>
    <property type="match status" value="1"/>
</dbReference>
<keyword evidence="1 10" id="KW-0540">Nuclease</keyword>
<dbReference type="Gene3D" id="3.40.50.10930">
    <property type="match status" value="1"/>
</dbReference>
<organism evidence="12 13">
    <name type="scientific">Lysobacter arvi</name>
    <dbReference type="NCBI Taxonomy" id="3038776"/>
    <lineage>
        <taxon>Bacteria</taxon>
        <taxon>Pseudomonadati</taxon>
        <taxon>Pseudomonadota</taxon>
        <taxon>Gammaproteobacteria</taxon>
        <taxon>Lysobacterales</taxon>
        <taxon>Lysobacteraceae</taxon>
        <taxon>Lysobacter</taxon>
    </lineage>
</organism>
<evidence type="ECO:0000256" key="7">
    <source>
        <dbReference type="ARBA" id="ARBA00022840"/>
    </source>
</evidence>
<evidence type="ECO:0000256" key="1">
    <source>
        <dbReference type="ARBA" id="ARBA00022722"/>
    </source>
</evidence>
<keyword evidence="5 10" id="KW-0347">Helicase</keyword>
<dbReference type="SUPFAM" id="SSF52540">
    <property type="entry name" value="P-loop containing nucleoside triphosphate hydrolases"/>
    <property type="match status" value="2"/>
</dbReference>
<reference evidence="12 13" key="1">
    <citation type="submission" date="2023-04" db="EMBL/GenBank/DDBJ databases">
        <title>Lysobacter sp. strain UC isolated from soil sample.</title>
        <authorList>
            <person name="Choksket S."/>
            <person name="Harshvardhan F."/>
            <person name="Rana R."/>
            <person name="Patil P.B."/>
            <person name="Korpole S."/>
        </authorList>
    </citation>
    <scope>NUCLEOTIDE SEQUENCE [LARGE SCALE GENOMIC DNA]</scope>
    <source>
        <strain evidence="12 13">UC</strain>
    </source>
</reference>
<dbReference type="Pfam" id="PF04257">
    <property type="entry name" value="Exonuc_V_gamma"/>
    <property type="match status" value="1"/>
</dbReference>
<dbReference type="InterPro" id="IPR011335">
    <property type="entry name" value="Restrct_endonuc-II-like"/>
</dbReference>
<evidence type="ECO:0000256" key="6">
    <source>
        <dbReference type="ARBA" id="ARBA00022839"/>
    </source>
</evidence>
<evidence type="ECO:0000256" key="5">
    <source>
        <dbReference type="ARBA" id="ARBA00022806"/>
    </source>
</evidence>
<dbReference type="InterPro" id="IPR041500">
    <property type="entry name" value="RecC_C"/>
</dbReference>
<keyword evidence="7 10" id="KW-0067">ATP-binding</keyword>
<keyword evidence="3 10" id="KW-0227">DNA damage</keyword>
<dbReference type="PIRSF" id="PIRSF000980">
    <property type="entry name" value="RecC"/>
    <property type="match status" value="1"/>
</dbReference>
<keyword evidence="4 10" id="KW-0378">Hydrolase</keyword>
<evidence type="ECO:0000256" key="2">
    <source>
        <dbReference type="ARBA" id="ARBA00022741"/>
    </source>
</evidence>
<dbReference type="NCBIfam" id="TIGR01450">
    <property type="entry name" value="recC"/>
    <property type="match status" value="1"/>
</dbReference>
<dbReference type="EMBL" id="JARUHG010000006">
    <property type="protein sequence ID" value="MDR0184494.1"/>
    <property type="molecule type" value="Genomic_DNA"/>
</dbReference>
<evidence type="ECO:0000256" key="10">
    <source>
        <dbReference type="HAMAP-Rule" id="MF_01486"/>
    </source>
</evidence>
<keyword evidence="9 10" id="KW-0234">DNA repair</keyword>
<name>A0ABU1CHR8_9GAMM</name>
<keyword evidence="2 10" id="KW-0547">Nucleotide-binding</keyword>
<evidence type="ECO:0000256" key="3">
    <source>
        <dbReference type="ARBA" id="ARBA00022763"/>
    </source>
</evidence>
<comment type="subunit">
    <text evidence="10">Heterotrimer of RecB, RecC and RecD. All subunits contribute to DNA-binding.</text>
</comment>
<evidence type="ECO:0000313" key="12">
    <source>
        <dbReference type="EMBL" id="MDR0184494.1"/>
    </source>
</evidence>
<evidence type="ECO:0000256" key="4">
    <source>
        <dbReference type="ARBA" id="ARBA00022801"/>
    </source>
</evidence>
<comment type="miscellaneous">
    <text evidence="10">In the RecBCD complex, RecB has a slow 3'-5' helicase, an exonuclease activity and loads RecA onto ssDNA, RecD has a fast 5'-3' helicase activity, while RecC stimulates the ATPase and processivity of the RecB helicase and contributes to recognition of the Chi site.</text>
</comment>
<sequence>MPGRSDFRLYHSNALDVLGELLATQLREPVPGRPLLTPDVVLIPQVAMRRWLQSTLAQRHGIAANLRFLTPGEFVRETLDANVPGASEDLDAAALQWRVYAQLADPANLAGRAFAPLRAYLAGDDALKPWALAGELASIFEKYQAWRRDWLLAWENGSEPNDPQAELWRRVAGGRRHRARRIDDYLARFAAPDAPLPAGMPARLFAFATLNISPDVLRVIATQARVGTLHFHVPTPSRRYWGDLPTYAERLQRDPAEHEDENPLLSNWGAAGRDFMAVLGGYEIVHPSLEEERYADPESLPDDAPDRDSLLGRLQRDLLHRRAPRPWRKHVDRDDPSLQVHACHTRLREVQVLHDRLRALLDDPRFDPPLQAREIAVLAPDIDPYRPHIEAVFGDLAGTRDYIPYALADLSPLAGEPLADVFLRLLALPDARFGVSEVLDLIATPALMDAAGLDAAGLERLRTWLHEAGARWGLDPDHRARHDAPADDAYTWRFALDRLLLGHATDDDADLAGVAPWTELEGSALDALNALIRVLRVLARNERVLGRAMPPAQWRDALFAMLDALLPDHPRAIADQRAIERLRRHVDAFANSARDAGFDEAVPPDVARAYFRTALSESDTRAPLLTGGVSFARMVPMRLIPFRAICLLGMNDGDYPRRDPAGGLNKMVQELTTPSRRHGDRSLREDDRFLFLQLFASAGEVFYVSWLGADPRDGSAREPSVLVSELLDAAAHYHLDVDARDALVLHHPLQPFSPRAFGERDEPRHFSYLAPWHPAADAVRGPRIEPAPWFTDALPAIDLPHDLPLTALRRFLVDPAGQFLRQRMGLRLPDEIDAFDDLDPLTMPTRGLERWKLQNVVFEACVAGDTEGLAARLRARALLPSGPLGERQLAALKAQVQPFATALRQWRDGEPTTRPFELDLDGIRLYGHLDRLYPRGALRLRLDALHGPAQIAHGLDWLVLSALGDTRPLAQLAQWDDGPGLRERPAVPVVQARAALRELLALYREGLREPLPIQARSAWRWYAAPRTDEAAELAAWKSAREQWAGSERTWGDANNAAVQLALRGRDPFAGEFDDPDGQRFRQLATCLFDAVVHGRDGDPRIGAAA</sequence>
<dbReference type="SUPFAM" id="SSF52980">
    <property type="entry name" value="Restriction endonuclease-like"/>
    <property type="match status" value="1"/>
</dbReference>
<dbReference type="RefSeq" id="WP_309263609.1">
    <property type="nucleotide sequence ID" value="NZ_JARUHG010000006.1"/>
</dbReference>
<keyword evidence="13" id="KW-1185">Reference proteome</keyword>
<dbReference type="InterPro" id="IPR013986">
    <property type="entry name" value="DExx_box_DNA_helicase_dom_sf"/>
</dbReference>
<dbReference type="InterPro" id="IPR027417">
    <property type="entry name" value="P-loop_NTPase"/>
</dbReference>
<protein>
    <recommendedName>
        <fullName evidence="10">RecBCD enzyme subunit RecC</fullName>
    </recommendedName>
    <alternativeName>
        <fullName evidence="10">Exonuclease V subunit RecC</fullName>
        <shortName evidence="10">ExoV subunit RecC</shortName>
    </alternativeName>
    <alternativeName>
        <fullName evidence="10">Helicase/nuclease RecBCD subunit RecC</fullName>
    </alternativeName>
</protein>
<dbReference type="Gene3D" id="3.40.50.300">
    <property type="entry name" value="P-loop containing nucleotide triphosphate hydrolases"/>
    <property type="match status" value="2"/>
</dbReference>